<comment type="caution">
    <text evidence="12">The sequence shown here is derived from an EMBL/GenBank/DDBJ whole genome shotgun (WGS) entry which is preliminary data.</text>
</comment>
<feature type="transmembrane region" description="Helical" evidence="10">
    <location>
        <begin position="133"/>
        <end position="157"/>
    </location>
</feature>
<evidence type="ECO:0000256" key="2">
    <source>
        <dbReference type="ARBA" id="ARBA00022692"/>
    </source>
</evidence>
<reference evidence="12 13" key="1">
    <citation type="journal article" date="2020" name="Cell">
        <title>Large-Scale Comparative Analyses of Tick Genomes Elucidate Their Genetic Diversity and Vector Capacities.</title>
        <authorList>
            <consortium name="Tick Genome and Microbiome Consortium (TIGMIC)"/>
            <person name="Jia N."/>
            <person name="Wang J."/>
            <person name="Shi W."/>
            <person name="Du L."/>
            <person name="Sun Y."/>
            <person name="Zhan W."/>
            <person name="Jiang J.F."/>
            <person name="Wang Q."/>
            <person name="Zhang B."/>
            <person name="Ji P."/>
            <person name="Bell-Sakyi L."/>
            <person name="Cui X.M."/>
            <person name="Yuan T.T."/>
            <person name="Jiang B.G."/>
            <person name="Yang W.F."/>
            <person name="Lam T.T."/>
            <person name="Chang Q.C."/>
            <person name="Ding S.J."/>
            <person name="Wang X.J."/>
            <person name="Zhu J.G."/>
            <person name="Ruan X.D."/>
            <person name="Zhao L."/>
            <person name="Wei J.T."/>
            <person name="Ye R.Z."/>
            <person name="Que T.C."/>
            <person name="Du C.H."/>
            <person name="Zhou Y.H."/>
            <person name="Cheng J.X."/>
            <person name="Dai P.F."/>
            <person name="Guo W.B."/>
            <person name="Han X.H."/>
            <person name="Huang E.J."/>
            <person name="Li L.F."/>
            <person name="Wei W."/>
            <person name="Gao Y.C."/>
            <person name="Liu J.Z."/>
            <person name="Shao H.Z."/>
            <person name="Wang X."/>
            <person name="Wang C.C."/>
            <person name="Yang T.C."/>
            <person name="Huo Q.B."/>
            <person name="Li W."/>
            <person name="Chen H.Y."/>
            <person name="Chen S.E."/>
            <person name="Zhou L.G."/>
            <person name="Ni X.B."/>
            <person name="Tian J.H."/>
            <person name="Sheng Y."/>
            <person name="Liu T."/>
            <person name="Pan Y.S."/>
            <person name="Xia L.Y."/>
            <person name="Li J."/>
            <person name="Zhao F."/>
            <person name="Cao W.C."/>
        </authorList>
    </citation>
    <scope>NUCLEOTIDE SEQUENCE [LARGE SCALE GENOMIC DNA]</scope>
    <source>
        <strain evidence="12">HaeL-2018</strain>
    </source>
</reference>
<accession>A0A9J6GD13</accession>
<evidence type="ECO:0000256" key="6">
    <source>
        <dbReference type="ARBA" id="ARBA00023136"/>
    </source>
</evidence>
<keyword evidence="4" id="KW-0130">Cell adhesion</keyword>
<evidence type="ECO:0000256" key="8">
    <source>
        <dbReference type="ARBA" id="ARBA00023319"/>
    </source>
</evidence>
<protein>
    <recommendedName>
        <fullName evidence="11">Fibronectin type-III domain-containing protein</fullName>
    </recommendedName>
</protein>
<organism evidence="12 13">
    <name type="scientific">Haemaphysalis longicornis</name>
    <name type="common">Bush tick</name>
    <dbReference type="NCBI Taxonomy" id="44386"/>
    <lineage>
        <taxon>Eukaryota</taxon>
        <taxon>Metazoa</taxon>
        <taxon>Ecdysozoa</taxon>
        <taxon>Arthropoda</taxon>
        <taxon>Chelicerata</taxon>
        <taxon>Arachnida</taxon>
        <taxon>Acari</taxon>
        <taxon>Parasitiformes</taxon>
        <taxon>Ixodida</taxon>
        <taxon>Ixodoidea</taxon>
        <taxon>Ixodidae</taxon>
        <taxon>Haemaphysalinae</taxon>
        <taxon>Haemaphysalis</taxon>
    </lineage>
</organism>
<dbReference type="SUPFAM" id="SSF49265">
    <property type="entry name" value="Fibronectin type III"/>
    <property type="match status" value="1"/>
</dbReference>
<evidence type="ECO:0000256" key="9">
    <source>
        <dbReference type="SAM" id="MobiDB-lite"/>
    </source>
</evidence>
<dbReference type="Proteomes" id="UP000821853">
    <property type="component" value="Chromosome 4"/>
</dbReference>
<dbReference type="VEuPathDB" id="VectorBase:HLOH_065447"/>
<evidence type="ECO:0000256" key="5">
    <source>
        <dbReference type="ARBA" id="ARBA00022989"/>
    </source>
</evidence>
<keyword evidence="2 10" id="KW-0812">Transmembrane</keyword>
<dbReference type="Pfam" id="PF25059">
    <property type="entry name" value="FN3_DSCAM-DSCAML_C"/>
    <property type="match status" value="1"/>
</dbReference>
<proteinExistence type="predicted"/>
<keyword evidence="13" id="KW-1185">Reference proteome</keyword>
<gene>
    <name evidence="12" type="ORF">HPB48_005003</name>
</gene>
<dbReference type="PROSITE" id="PS50853">
    <property type="entry name" value="FN3"/>
    <property type="match status" value="1"/>
</dbReference>
<keyword evidence="3" id="KW-0732">Signal</keyword>
<evidence type="ECO:0000259" key="11">
    <source>
        <dbReference type="PROSITE" id="PS50853"/>
    </source>
</evidence>
<evidence type="ECO:0000256" key="3">
    <source>
        <dbReference type="ARBA" id="ARBA00022729"/>
    </source>
</evidence>
<evidence type="ECO:0000313" key="13">
    <source>
        <dbReference type="Proteomes" id="UP000821853"/>
    </source>
</evidence>
<dbReference type="EMBL" id="JABSTR010000006">
    <property type="protein sequence ID" value="KAH9373258.1"/>
    <property type="molecule type" value="Genomic_DNA"/>
</dbReference>
<comment type="subcellular location">
    <subcellularLocation>
        <location evidence="1">Membrane</location>
        <topology evidence="1">Single-pass membrane protein</topology>
    </subcellularLocation>
</comment>
<feature type="region of interest" description="Disordered" evidence="9">
    <location>
        <begin position="240"/>
        <end position="277"/>
    </location>
</feature>
<evidence type="ECO:0000256" key="7">
    <source>
        <dbReference type="ARBA" id="ARBA00023157"/>
    </source>
</evidence>
<dbReference type="InterPro" id="IPR056754">
    <property type="entry name" value="DSCAM/DSCAML_C"/>
</dbReference>
<evidence type="ECO:0000256" key="1">
    <source>
        <dbReference type="ARBA" id="ARBA00004167"/>
    </source>
</evidence>
<dbReference type="AlphaFoldDB" id="A0A9J6GD13"/>
<evidence type="ECO:0000256" key="4">
    <source>
        <dbReference type="ARBA" id="ARBA00022889"/>
    </source>
</evidence>
<keyword evidence="7" id="KW-1015">Disulfide bond</keyword>
<dbReference type="InterPro" id="IPR013783">
    <property type="entry name" value="Ig-like_fold"/>
</dbReference>
<dbReference type="GO" id="GO:0007155">
    <property type="term" value="P:cell adhesion"/>
    <property type="evidence" value="ECO:0007669"/>
    <property type="project" value="UniProtKB-KW"/>
</dbReference>
<dbReference type="InterPro" id="IPR036116">
    <property type="entry name" value="FN3_sf"/>
</dbReference>
<dbReference type="InterPro" id="IPR003961">
    <property type="entry name" value="FN3_dom"/>
</dbReference>
<dbReference type="Gene3D" id="2.60.40.10">
    <property type="entry name" value="Immunoglobulins"/>
    <property type="match status" value="1"/>
</dbReference>
<keyword evidence="8" id="KW-0393">Immunoglobulin domain</keyword>
<evidence type="ECO:0000256" key="10">
    <source>
        <dbReference type="SAM" id="Phobius"/>
    </source>
</evidence>
<name>A0A9J6GD13_HAELO</name>
<dbReference type="GO" id="GO:0016020">
    <property type="term" value="C:membrane"/>
    <property type="evidence" value="ECO:0007669"/>
    <property type="project" value="UniProtKB-SubCell"/>
</dbReference>
<dbReference type="CDD" id="cd00063">
    <property type="entry name" value="FN3"/>
    <property type="match status" value="1"/>
</dbReference>
<feature type="domain" description="Fibronectin type-III" evidence="11">
    <location>
        <begin position="15"/>
        <end position="109"/>
    </location>
</feature>
<keyword evidence="6 10" id="KW-0472">Membrane</keyword>
<evidence type="ECO:0000313" key="12">
    <source>
        <dbReference type="EMBL" id="KAH9373258.1"/>
    </source>
</evidence>
<sequence>MNFYAESAHGAKDAPISPPVDKFVTSNATSATLHLGAWSTGGCPVTRFAVQYRLKFHPAWLPLADALSPRRQQYVLADLVPGRQYQVQVVAHSEAGATQADFEFHTLALSAAVATLIPTAIQDQATLPLHKNVAVVAPLAVSAILVAVAVLTVYICLKRNSSRCSSPSANEQLREQHGCESYQTVETSYCEELHQTGRKSTSEQFTTTGAPTPLSLTLTGCPITPRATLSNVRASVSAADGRVSHSVLPQDKYAEHYGSNSSQSGDSLAGDRCTSSGSLRRPQLRRFEFVS</sequence>
<dbReference type="OrthoDB" id="6430314at2759"/>
<keyword evidence="5 10" id="KW-1133">Transmembrane helix</keyword>